<evidence type="ECO:0000259" key="2">
    <source>
        <dbReference type="Pfam" id="PF00857"/>
    </source>
</evidence>
<name>A0A9N9IUQ5_FUNMO</name>
<dbReference type="InterPro" id="IPR000868">
    <property type="entry name" value="Isochorismatase-like_dom"/>
</dbReference>
<evidence type="ECO:0000256" key="1">
    <source>
        <dbReference type="ARBA" id="ARBA00006336"/>
    </source>
</evidence>
<organism evidence="3 4">
    <name type="scientific">Funneliformis mosseae</name>
    <name type="common">Endomycorrhizal fungus</name>
    <name type="synonym">Glomus mosseae</name>
    <dbReference type="NCBI Taxonomy" id="27381"/>
    <lineage>
        <taxon>Eukaryota</taxon>
        <taxon>Fungi</taxon>
        <taxon>Fungi incertae sedis</taxon>
        <taxon>Mucoromycota</taxon>
        <taxon>Glomeromycotina</taxon>
        <taxon>Glomeromycetes</taxon>
        <taxon>Glomerales</taxon>
        <taxon>Glomeraceae</taxon>
        <taxon>Funneliformis</taxon>
    </lineage>
</organism>
<feature type="domain" description="Isochorismatase-like" evidence="2">
    <location>
        <begin position="13"/>
        <end position="89"/>
    </location>
</feature>
<dbReference type="EMBL" id="CAJVPP010025750">
    <property type="protein sequence ID" value="CAG8752337.1"/>
    <property type="molecule type" value="Genomic_DNA"/>
</dbReference>
<dbReference type="Pfam" id="PF00857">
    <property type="entry name" value="Isochorismatase"/>
    <property type="match status" value="1"/>
</dbReference>
<keyword evidence="4" id="KW-1185">Reference proteome</keyword>
<reference evidence="3" key="1">
    <citation type="submission" date="2021-06" db="EMBL/GenBank/DDBJ databases">
        <authorList>
            <person name="Kallberg Y."/>
            <person name="Tangrot J."/>
            <person name="Rosling A."/>
        </authorList>
    </citation>
    <scope>NUCLEOTIDE SEQUENCE</scope>
    <source>
        <strain evidence="3">87-6 pot B 2015</strain>
    </source>
</reference>
<dbReference type="AlphaFoldDB" id="A0A9N9IUQ5"/>
<dbReference type="InterPro" id="IPR036380">
    <property type="entry name" value="Isochorismatase-like_sf"/>
</dbReference>
<feature type="non-terminal residue" evidence="3">
    <location>
        <position position="92"/>
    </location>
</feature>
<comment type="similarity">
    <text evidence="1">Belongs to the isochorismatase family.</text>
</comment>
<accession>A0A9N9IUQ5</accession>
<gene>
    <name evidence="3" type="ORF">FMOSSE_LOCUS16719</name>
</gene>
<proteinExistence type="inferred from homology"/>
<dbReference type="SUPFAM" id="SSF52499">
    <property type="entry name" value="Isochorismatase-like hydrolases"/>
    <property type="match status" value="1"/>
</dbReference>
<dbReference type="Gene3D" id="3.40.50.850">
    <property type="entry name" value="Isochorismatase-like"/>
    <property type="match status" value="1"/>
</dbReference>
<evidence type="ECO:0000313" key="4">
    <source>
        <dbReference type="Proteomes" id="UP000789375"/>
    </source>
</evidence>
<evidence type="ECO:0000313" key="3">
    <source>
        <dbReference type="EMBL" id="CAG8752337.1"/>
    </source>
</evidence>
<dbReference type="Proteomes" id="UP000789375">
    <property type="component" value="Unassembled WGS sequence"/>
</dbReference>
<comment type="caution">
    <text evidence="3">The sequence shown here is derived from an EMBL/GenBank/DDBJ whole genome shotgun (WGS) entry which is preliminary data.</text>
</comment>
<sequence>MSNSISYDQKTVALLVVDMQESLRNEVIDIIPNVQSIVKTCHEKEIPVFWTQYGHRNLQFDGGAVGRWWGEGSIIWGSEEWKILRELQPFIS</sequence>
<protein>
    <submittedName>
        <fullName evidence="3">1278_t:CDS:1</fullName>
    </submittedName>
</protein>